<comment type="caution">
    <text evidence="2">The sequence shown here is derived from an EMBL/GenBank/DDBJ whole genome shotgun (WGS) entry which is preliminary data.</text>
</comment>
<feature type="compositionally biased region" description="Polar residues" evidence="1">
    <location>
        <begin position="73"/>
        <end position="82"/>
    </location>
</feature>
<organism evidence="2 3">
    <name type="scientific">Actinokineospora globicatena</name>
    <dbReference type="NCBI Taxonomy" id="103729"/>
    <lineage>
        <taxon>Bacteria</taxon>
        <taxon>Bacillati</taxon>
        <taxon>Actinomycetota</taxon>
        <taxon>Actinomycetes</taxon>
        <taxon>Pseudonocardiales</taxon>
        <taxon>Pseudonocardiaceae</taxon>
        <taxon>Actinokineospora</taxon>
    </lineage>
</organism>
<protein>
    <recommendedName>
        <fullName evidence="4">Xylose isomerase-like TIM barrel</fullName>
    </recommendedName>
</protein>
<evidence type="ECO:0000313" key="3">
    <source>
        <dbReference type="Proteomes" id="UP001165042"/>
    </source>
</evidence>
<evidence type="ECO:0008006" key="4">
    <source>
        <dbReference type="Google" id="ProtNLM"/>
    </source>
</evidence>
<name>A0A9W6VBS3_9PSEU</name>
<proteinExistence type="predicted"/>
<gene>
    <name evidence="2" type="ORF">Aglo03_40590</name>
</gene>
<evidence type="ECO:0000256" key="1">
    <source>
        <dbReference type="SAM" id="MobiDB-lite"/>
    </source>
</evidence>
<reference evidence="2" key="1">
    <citation type="submission" date="2023-02" db="EMBL/GenBank/DDBJ databases">
        <title>Actinokineospora globicatena NBRC 15670.</title>
        <authorList>
            <person name="Ichikawa N."/>
            <person name="Sato H."/>
            <person name="Tonouchi N."/>
        </authorList>
    </citation>
    <scope>NUCLEOTIDE SEQUENCE</scope>
    <source>
        <strain evidence="2">NBRC 15670</strain>
    </source>
</reference>
<feature type="region of interest" description="Disordered" evidence="1">
    <location>
        <begin position="73"/>
        <end position="120"/>
    </location>
</feature>
<dbReference type="Proteomes" id="UP001165042">
    <property type="component" value="Unassembled WGS sequence"/>
</dbReference>
<dbReference type="AlphaFoldDB" id="A0A9W6VBS3"/>
<sequence>MTTTQIGLVDWRLPVSGPDAVVLAAELGVDGLQVDLGGPGRAPELDGVDRLRELRSTSTDVLQLDLIRTPRSQSRAIHSVRSTTKEPAPVAARSEPCVSTTPSPVALWRPTKAEAQAGQP</sequence>
<dbReference type="EMBL" id="BSSD01000006">
    <property type="protein sequence ID" value="GLW93243.1"/>
    <property type="molecule type" value="Genomic_DNA"/>
</dbReference>
<keyword evidence="3" id="KW-1185">Reference proteome</keyword>
<evidence type="ECO:0000313" key="2">
    <source>
        <dbReference type="EMBL" id="GLW93243.1"/>
    </source>
</evidence>
<accession>A0A9W6VBS3</accession>